<accession>A0A2T9XWX8</accession>
<protein>
    <submittedName>
        <fullName evidence="6">Uncharacterized protein</fullName>
    </submittedName>
</protein>
<dbReference type="OrthoDB" id="1868004at2759"/>
<keyword evidence="7" id="KW-1185">Reference proteome</keyword>
<dbReference type="AlphaFoldDB" id="A0A2T9XWX8"/>
<gene>
    <name evidence="6" type="ORF">BB559_007549</name>
</gene>
<dbReference type="Pfam" id="PF11571">
    <property type="entry name" value="Med27"/>
    <property type="match status" value="1"/>
</dbReference>
<evidence type="ECO:0000256" key="4">
    <source>
        <dbReference type="ARBA" id="ARBA00023163"/>
    </source>
</evidence>
<dbReference type="Proteomes" id="UP000245699">
    <property type="component" value="Unassembled WGS sequence"/>
</dbReference>
<evidence type="ECO:0000256" key="2">
    <source>
        <dbReference type="ARBA" id="ARBA00008048"/>
    </source>
</evidence>
<evidence type="ECO:0000256" key="3">
    <source>
        <dbReference type="ARBA" id="ARBA00023015"/>
    </source>
</evidence>
<evidence type="ECO:0000256" key="5">
    <source>
        <dbReference type="ARBA" id="ARBA00023242"/>
    </source>
</evidence>
<reference evidence="6 7" key="1">
    <citation type="journal article" date="2018" name="MBio">
        <title>Comparative Genomics Reveals the Core Gene Toolbox for the Fungus-Insect Symbiosis.</title>
        <authorList>
            <person name="Wang Y."/>
            <person name="Stata M."/>
            <person name="Wang W."/>
            <person name="Stajich J.E."/>
            <person name="White M.M."/>
            <person name="Moncalvo J.M."/>
        </authorList>
    </citation>
    <scope>NUCLEOTIDE SEQUENCE [LARGE SCALE GENOMIC DNA]</scope>
    <source>
        <strain evidence="6 7">AUS-77-4</strain>
    </source>
</reference>
<evidence type="ECO:0000313" key="7">
    <source>
        <dbReference type="Proteomes" id="UP000245699"/>
    </source>
</evidence>
<keyword evidence="3" id="KW-0805">Transcription regulation</keyword>
<organism evidence="6 7">
    <name type="scientific">Furculomyces boomerangus</name>
    <dbReference type="NCBI Taxonomy" id="61424"/>
    <lineage>
        <taxon>Eukaryota</taxon>
        <taxon>Fungi</taxon>
        <taxon>Fungi incertae sedis</taxon>
        <taxon>Zoopagomycota</taxon>
        <taxon>Kickxellomycotina</taxon>
        <taxon>Harpellomycetes</taxon>
        <taxon>Harpellales</taxon>
        <taxon>Harpellaceae</taxon>
        <taxon>Furculomyces</taxon>
    </lineage>
</organism>
<dbReference type="EMBL" id="MBFT01001273">
    <property type="protein sequence ID" value="PVU84587.1"/>
    <property type="molecule type" value="Genomic_DNA"/>
</dbReference>
<proteinExistence type="inferred from homology"/>
<evidence type="ECO:0000313" key="6">
    <source>
        <dbReference type="EMBL" id="PVU84587.1"/>
    </source>
</evidence>
<keyword evidence="5" id="KW-0539">Nucleus</keyword>
<evidence type="ECO:0000256" key="1">
    <source>
        <dbReference type="ARBA" id="ARBA00004123"/>
    </source>
</evidence>
<dbReference type="GO" id="GO:0016592">
    <property type="term" value="C:mediator complex"/>
    <property type="evidence" value="ECO:0007669"/>
    <property type="project" value="InterPro"/>
</dbReference>
<comment type="subcellular location">
    <subcellularLocation>
        <location evidence="1">Nucleus</location>
    </subcellularLocation>
</comment>
<comment type="caution">
    <text evidence="6">The sequence shown here is derived from an EMBL/GenBank/DDBJ whole genome shotgun (WGS) entry which is preliminary data.</text>
</comment>
<sequence>MDSNFFHTTLNNVFEIKARLQKLNSNLFNQDSLKSDSNNLDKLYENFEAIDKHITQLKFDVSNHSDLLNSLENPNFDVTKFHGQDTEKLDLVLPSDLDSILENNLHLNPSEETEFGISGPILLETLLDFKKLHKDKNVLINLKLVNSKSRDVCVEIILENIICLDVSFYKKPSKLATESNTKSIYFVKSFEISKPKNEISKTDRKNKIFNLIQSQLDAKWNMLQTTNLFEIQILNSILLWFANYSSLFQSPCDVCKKILRFEPVVGHWVPPVVFLELLKSNTSSDTLKPNEKLHLTLHLTCAA</sequence>
<dbReference type="InterPro" id="IPR021627">
    <property type="entry name" value="Mediator_Med27"/>
</dbReference>
<name>A0A2T9XWX8_9FUNG</name>
<comment type="similarity">
    <text evidence="2">Belongs to the Mediator complex subunit 27 family.</text>
</comment>
<keyword evidence="4" id="KW-0804">Transcription</keyword>